<gene>
    <name evidence="1" type="ORF">C8E83_2461</name>
</gene>
<dbReference type="OrthoDB" id="8899077at2"/>
<dbReference type="EMBL" id="RBKS01000001">
    <property type="protein sequence ID" value="RKR75321.1"/>
    <property type="molecule type" value="Genomic_DNA"/>
</dbReference>
<evidence type="ECO:0000313" key="1">
    <source>
        <dbReference type="EMBL" id="RKR75321.1"/>
    </source>
</evidence>
<dbReference type="InterPro" id="IPR011200">
    <property type="entry name" value="UCP012608"/>
</dbReference>
<reference evidence="1 2" key="1">
    <citation type="submission" date="2018-10" db="EMBL/GenBank/DDBJ databases">
        <title>Sequencing the genomes of 1000 actinobacteria strains.</title>
        <authorList>
            <person name="Klenk H.-P."/>
        </authorList>
    </citation>
    <scope>NUCLEOTIDE SEQUENCE [LARGE SCALE GENOMIC DNA]</scope>
    <source>
        <strain evidence="1 2">DSM 17894</strain>
    </source>
</reference>
<name>A0A495IJ52_9MICO</name>
<proteinExistence type="predicted"/>
<sequence>MDTAQRFADFARAAADGGSPVYAEWAAGMAASPDLLAIVDRAWPTQRQPVLVFAVARWLGAETGSFEGLRAWLTSHADGFVTELDRRFTQTNDVRRVGPVAVALTRLLRSSTDGSQGSQEPRPVALLEVGASAGLGLYPDRYDLAIGPARLGDSASGVAVSVAVDAPDDHSATPAALPPIAYRGGLDLAPVDVTRADDRLWLETLLWPGQDDRVALLRAACAVAAADPPTLLTGDAVDGLDALVGLAPPGTRPVVVTSGTLVYLPGARRQAFVDRVRELGVRWISYEKTGILTGVHATIPDPALASGWFATLALDGRAIALGDAHGTRLRVIDREPGESPS</sequence>
<dbReference type="RefSeq" id="WP_121370131.1">
    <property type="nucleotide sequence ID" value="NZ_RBKS01000001.1"/>
</dbReference>
<dbReference type="AlphaFoldDB" id="A0A495IJ52"/>
<accession>A0A495IJ52</accession>
<evidence type="ECO:0000313" key="2">
    <source>
        <dbReference type="Proteomes" id="UP000280008"/>
    </source>
</evidence>
<organism evidence="1 2">
    <name type="scientific">Frondihabitans australicus</name>
    <dbReference type="NCBI Taxonomy" id="386892"/>
    <lineage>
        <taxon>Bacteria</taxon>
        <taxon>Bacillati</taxon>
        <taxon>Actinomycetota</taxon>
        <taxon>Actinomycetes</taxon>
        <taxon>Micrococcales</taxon>
        <taxon>Microbacteriaceae</taxon>
        <taxon>Frondihabitans</taxon>
    </lineage>
</organism>
<comment type="caution">
    <text evidence="1">The sequence shown here is derived from an EMBL/GenBank/DDBJ whole genome shotgun (WGS) entry which is preliminary data.</text>
</comment>
<dbReference type="Proteomes" id="UP000280008">
    <property type="component" value="Unassembled WGS sequence"/>
</dbReference>
<dbReference type="Pfam" id="PF10094">
    <property type="entry name" value="DUF2332"/>
    <property type="match status" value="1"/>
</dbReference>
<keyword evidence="2" id="KW-1185">Reference proteome</keyword>
<protein>
    <submittedName>
        <fullName evidence="1">Uncharacterized protein DUF2332</fullName>
    </submittedName>
</protein>